<organism evidence="2 3">
    <name type="scientific">Rufibacter hautae</name>
    <dbReference type="NCBI Taxonomy" id="2595005"/>
    <lineage>
        <taxon>Bacteria</taxon>
        <taxon>Pseudomonadati</taxon>
        <taxon>Bacteroidota</taxon>
        <taxon>Cytophagia</taxon>
        <taxon>Cytophagales</taxon>
        <taxon>Hymenobacteraceae</taxon>
        <taxon>Rufibacter</taxon>
    </lineage>
</organism>
<sequence length="166" mass="18895">MFVSLYQFPIMLKKSYLLTLLAAFTLVFSSCSKDDDKDEPKPSIEAQLSQKTWELDEQEVKYDGQSAQDILEIVQNEAGTDDIAFKMDGKGEFVLLLDGDDEGDGDYEIDGDKIIWDYPLTYTWAESEDDTHEYEFELNGNTLTLTSTSTDMEGNDFEETITFKAK</sequence>
<accession>A0A5B6TM76</accession>
<feature type="signal peptide" evidence="1">
    <location>
        <begin position="1"/>
        <end position="29"/>
    </location>
</feature>
<dbReference type="RefSeq" id="WP_149090160.1">
    <property type="nucleotide sequence ID" value="NZ_VKKY01000001.1"/>
</dbReference>
<evidence type="ECO:0000313" key="2">
    <source>
        <dbReference type="EMBL" id="KAA3440529.1"/>
    </source>
</evidence>
<gene>
    <name evidence="2" type="ORF">FOA19_07725</name>
</gene>
<comment type="caution">
    <text evidence="2">The sequence shown here is derived from an EMBL/GenBank/DDBJ whole genome shotgun (WGS) entry which is preliminary data.</text>
</comment>
<proteinExistence type="predicted"/>
<protein>
    <submittedName>
        <fullName evidence="2">Uncharacterized protein</fullName>
    </submittedName>
</protein>
<keyword evidence="1" id="KW-0732">Signal</keyword>
<dbReference type="Proteomes" id="UP000324133">
    <property type="component" value="Unassembled WGS sequence"/>
</dbReference>
<name>A0A5B6TM76_9BACT</name>
<dbReference type="EMBL" id="VKKY01000001">
    <property type="protein sequence ID" value="KAA3440529.1"/>
    <property type="molecule type" value="Genomic_DNA"/>
</dbReference>
<feature type="chain" id="PRO_5022972639" evidence="1">
    <location>
        <begin position="30"/>
        <end position="166"/>
    </location>
</feature>
<evidence type="ECO:0000313" key="3">
    <source>
        <dbReference type="Proteomes" id="UP000324133"/>
    </source>
</evidence>
<evidence type="ECO:0000256" key="1">
    <source>
        <dbReference type="SAM" id="SignalP"/>
    </source>
</evidence>
<reference evidence="2 3" key="1">
    <citation type="submission" date="2019-07" db="EMBL/GenBank/DDBJ databases">
        <title>Rufibacter sp. nov., isolated from lake sediment.</title>
        <authorList>
            <person name="Qu J.-H."/>
        </authorList>
    </citation>
    <scope>NUCLEOTIDE SEQUENCE [LARGE SCALE GENOMIC DNA]</scope>
    <source>
        <strain evidence="2 3">NBS58-1</strain>
    </source>
</reference>
<dbReference type="AlphaFoldDB" id="A0A5B6TM76"/>
<dbReference type="OrthoDB" id="9862293at2"/>
<keyword evidence="3" id="KW-1185">Reference proteome</keyword>